<accession>A0A917KF91</accession>
<feature type="chain" id="PRO_5036827797" evidence="5">
    <location>
        <begin position="28"/>
        <end position="322"/>
    </location>
</feature>
<gene>
    <name evidence="7" type="ORF">GCM10011320_17860</name>
</gene>
<dbReference type="Proteomes" id="UP000661507">
    <property type="component" value="Unassembled WGS sequence"/>
</dbReference>
<protein>
    <submittedName>
        <fullName evidence="7">MBL fold metallo-hydrolase</fullName>
    </submittedName>
</protein>
<dbReference type="PANTHER" id="PTHR42978">
    <property type="entry name" value="QUORUM-QUENCHING LACTONASE YTNP-RELATED-RELATED"/>
    <property type="match status" value="1"/>
</dbReference>
<dbReference type="EMBL" id="BMKW01000004">
    <property type="protein sequence ID" value="GGJ11135.1"/>
    <property type="molecule type" value="Genomic_DNA"/>
</dbReference>
<keyword evidence="3" id="KW-0378">Hydrolase</keyword>
<dbReference type="GO" id="GO:0016787">
    <property type="term" value="F:hydrolase activity"/>
    <property type="evidence" value="ECO:0007669"/>
    <property type="project" value="UniProtKB-KW"/>
</dbReference>
<dbReference type="InterPro" id="IPR051013">
    <property type="entry name" value="MBL_superfamily_lactonases"/>
</dbReference>
<dbReference type="AlphaFoldDB" id="A0A917KF91"/>
<proteinExistence type="inferred from homology"/>
<sequence length="322" mass="34702">MPPTLPRRLLFGGLAAAPLAATTPVLARPTPTALPAVASLRIGRVTVHFLSDGPNETPLDWWPGAPPAEIARRVAAIQNGDTRSLWLNITAWLVDDGERLVLIDTGAGNDVFPLTGRLPATLRALGVAPRDIDVVAITHTHFDHLSGLLADGRPVFPEAELLLPRADAALFTDPGRRAAAPEFLHSSFDLTMAAVRAYRRTNRVDPGQAITSYITSVDLNGHTPGHTGFRISDGGQTLLISADVLFSPAIHPDRDDIGIAFEVDREAARRMRRRLFDQAVEEHALLASAHMPFPGLGHIVQEGGRLAWVPAYFPQFTPPLAG</sequence>
<reference evidence="7" key="1">
    <citation type="journal article" date="2014" name="Int. J. Syst. Evol. Microbiol.">
        <title>Complete genome sequence of Corynebacterium casei LMG S-19264T (=DSM 44701T), isolated from a smear-ripened cheese.</title>
        <authorList>
            <consortium name="US DOE Joint Genome Institute (JGI-PGF)"/>
            <person name="Walter F."/>
            <person name="Albersmeier A."/>
            <person name="Kalinowski J."/>
            <person name="Ruckert C."/>
        </authorList>
    </citation>
    <scope>NUCLEOTIDE SEQUENCE</scope>
    <source>
        <strain evidence="7">CGMCC 1.3617</strain>
    </source>
</reference>
<feature type="signal peptide" evidence="5">
    <location>
        <begin position="1"/>
        <end position="27"/>
    </location>
</feature>
<dbReference type="RefSeq" id="WP_188966698.1">
    <property type="nucleotide sequence ID" value="NZ_BMKW01000004.1"/>
</dbReference>
<dbReference type="InterPro" id="IPR001279">
    <property type="entry name" value="Metallo-B-lactamas"/>
</dbReference>
<dbReference type="Pfam" id="PF00753">
    <property type="entry name" value="Lactamase_B"/>
    <property type="match status" value="1"/>
</dbReference>
<organism evidence="7 8">
    <name type="scientific">Neoroseomonas lacus</name>
    <dbReference type="NCBI Taxonomy" id="287609"/>
    <lineage>
        <taxon>Bacteria</taxon>
        <taxon>Pseudomonadati</taxon>
        <taxon>Pseudomonadota</taxon>
        <taxon>Alphaproteobacteria</taxon>
        <taxon>Acetobacterales</taxon>
        <taxon>Acetobacteraceae</taxon>
        <taxon>Neoroseomonas</taxon>
    </lineage>
</organism>
<dbReference type="InterPro" id="IPR006311">
    <property type="entry name" value="TAT_signal"/>
</dbReference>
<name>A0A917KF91_9PROT</name>
<dbReference type="PANTHER" id="PTHR42978:SF6">
    <property type="entry name" value="QUORUM-QUENCHING LACTONASE YTNP-RELATED"/>
    <property type="match status" value="1"/>
</dbReference>
<evidence type="ECO:0000256" key="4">
    <source>
        <dbReference type="ARBA" id="ARBA00022833"/>
    </source>
</evidence>
<evidence type="ECO:0000256" key="1">
    <source>
        <dbReference type="ARBA" id="ARBA00007749"/>
    </source>
</evidence>
<keyword evidence="8" id="KW-1185">Reference proteome</keyword>
<dbReference type="GO" id="GO:0046872">
    <property type="term" value="F:metal ion binding"/>
    <property type="evidence" value="ECO:0007669"/>
    <property type="project" value="UniProtKB-KW"/>
</dbReference>
<evidence type="ECO:0000313" key="8">
    <source>
        <dbReference type="Proteomes" id="UP000661507"/>
    </source>
</evidence>
<dbReference type="CDD" id="cd07720">
    <property type="entry name" value="OPHC2-like_MBL-fold"/>
    <property type="match status" value="1"/>
</dbReference>
<dbReference type="InterPro" id="IPR036866">
    <property type="entry name" value="RibonucZ/Hydroxyglut_hydro"/>
</dbReference>
<keyword evidence="2" id="KW-0479">Metal-binding</keyword>
<evidence type="ECO:0000256" key="3">
    <source>
        <dbReference type="ARBA" id="ARBA00022801"/>
    </source>
</evidence>
<evidence type="ECO:0000313" key="7">
    <source>
        <dbReference type="EMBL" id="GGJ11135.1"/>
    </source>
</evidence>
<dbReference type="SUPFAM" id="SSF56281">
    <property type="entry name" value="Metallo-hydrolase/oxidoreductase"/>
    <property type="match status" value="1"/>
</dbReference>
<comment type="caution">
    <text evidence="7">The sequence shown here is derived from an EMBL/GenBank/DDBJ whole genome shotgun (WGS) entry which is preliminary data.</text>
</comment>
<comment type="similarity">
    <text evidence="1">Belongs to the metallo-beta-lactamase superfamily.</text>
</comment>
<reference evidence="7" key="2">
    <citation type="submission" date="2020-09" db="EMBL/GenBank/DDBJ databases">
        <authorList>
            <person name="Sun Q."/>
            <person name="Zhou Y."/>
        </authorList>
    </citation>
    <scope>NUCLEOTIDE SEQUENCE</scope>
    <source>
        <strain evidence="7">CGMCC 1.3617</strain>
    </source>
</reference>
<keyword evidence="5" id="KW-0732">Signal</keyword>
<keyword evidence="4" id="KW-0862">Zinc</keyword>
<dbReference type="PROSITE" id="PS51318">
    <property type="entry name" value="TAT"/>
    <property type="match status" value="1"/>
</dbReference>
<evidence type="ECO:0000259" key="6">
    <source>
        <dbReference type="SMART" id="SM00849"/>
    </source>
</evidence>
<feature type="domain" description="Metallo-beta-lactamase" evidence="6">
    <location>
        <begin position="88"/>
        <end position="290"/>
    </location>
</feature>
<evidence type="ECO:0000256" key="5">
    <source>
        <dbReference type="SAM" id="SignalP"/>
    </source>
</evidence>
<dbReference type="SMART" id="SM00849">
    <property type="entry name" value="Lactamase_B"/>
    <property type="match status" value="1"/>
</dbReference>
<dbReference type="Gene3D" id="3.60.15.10">
    <property type="entry name" value="Ribonuclease Z/Hydroxyacylglutathione hydrolase-like"/>
    <property type="match status" value="1"/>
</dbReference>
<evidence type="ECO:0000256" key="2">
    <source>
        <dbReference type="ARBA" id="ARBA00022723"/>
    </source>
</evidence>